<evidence type="ECO:0008006" key="3">
    <source>
        <dbReference type="Google" id="ProtNLM"/>
    </source>
</evidence>
<accession>A0A699HCS7</accession>
<feature type="compositionally biased region" description="Basic and acidic residues" evidence="1">
    <location>
        <begin position="94"/>
        <end position="105"/>
    </location>
</feature>
<feature type="compositionally biased region" description="Basic and acidic residues" evidence="1">
    <location>
        <begin position="52"/>
        <end position="64"/>
    </location>
</feature>
<organism evidence="2">
    <name type="scientific">Tanacetum cinerariifolium</name>
    <name type="common">Dalmatian daisy</name>
    <name type="synonym">Chrysanthemum cinerariifolium</name>
    <dbReference type="NCBI Taxonomy" id="118510"/>
    <lineage>
        <taxon>Eukaryota</taxon>
        <taxon>Viridiplantae</taxon>
        <taxon>Streptophyta</taxon>
        <taxon>Embryophyta</taxon>
        <taxon>Tracheophyta</taxon>
        <taxon>Spermatophyta</taxon>
        <taxon>Magnoliopsida</taxon>
        <taxon>eudicotyledons</taxon>
        <taxon>Gunneridae</taxon>
        <taxon>Pentapetalae</taxon>
        <taxon>asterids</taxon>
        <taxon>campanulids</taxon>
        <taxon>Asterales</taxon>
        <taxon>Asteraceae</taxon>
        <taxon>Asteroideae</taxon>
        <taxon>Anthemideae</taxon>
        <taxon>Anthemidinae</taxon>
        <taxon>Tanacetum</taxon>
    </lineage>
</organism>
<evidence type="ECO:0000313" key="2">
    <source>
        <dbReference type="EMBL" id="GEY04854.1"/>
    </source>
</evidence>
<feature type="region of interest" description="Disordered" evidence="1">
    <location>
        <begin position="36"/>
        <end position="105"/>
    </location>
</feature>
<dbReference type="AlphaFoldDB" id="A0A699HCS7"/>
<reference evidence="2" key="1">
    <citation type="journal article" date="2019" name="Sci. Rep.">
        <title>Draft genome of Tanacetum cinerariifolium, the natural source of mosquito coil.</title>
        <authorList>
            <person name="Yamashiro T."/>
            <person name="Shiraishi A."/>
            <person name="Satake H."/>
            <person name="Nakayama K."/>
        </authorList>
    </citation>
    <scope>NUCLEOTIDE SEQUENCE</scope>
</reference>
<proteinExistence type="predicted"/>
<feature type="region of interest" description="Disordered" evidence="1">
    <location>
        <begin position="1"/>
        <end position="23"/>
    </location>
</feature>
<comment type="caution">
    <text evidence="2">The sequence shown here is derived from an EMBL/GenBank/DDBJ whole genome shotgun (WGS) entry which is preliminary data.</text>
</comment>
<name>A0A699HCS7_TANCI</name>
<sequence length="105" mass="11525">MRKLLQERPQGALPSDAVPNPRGEIKVITTQSGIVLAGPLVPPPPLSSSSSKEVERDPKTKIRSSDLTLSPASRSSELSQRNPHQLHIPYPSRLNKEKLQDKSDI</sequence>
<feature type="compositionally biased region" description="Polar residues" evidence="1">
    <location>
        <begin position="65"/>
        <end position="83"/>
    </location>
</feature>
<dbReference type="EMBL" id="BKCJ010148053">
    <property type="protein sequence ID" value="GEY04854.1"/>
    <property type="molecule type" value="Genomic_DNA"/>
</dbReference>
<protein>
    <recommendedName>
        <fullName evidence="3">Reverse transcriptase domain-containing protein</fullName>
    </recommendedName>
</protein>
<evidence type="ECO:0000256" key="1">
    <source>
        <dbReference type="SAM" id="MobiDB-lite"/>
    </source>
</evidence>
<gene>
    <name evidence="2" type="ORF">Tci_376828</name>
</gene>